<feature type="transmembrane region" description="Helical" evidence="1">
    <location>
        <begin position="540"/>
        <end position="557"/>
    </location>
</feature>
<evidence type="ECO:0000313" key="2">
    <source>
        <dbReference type="EMBL" id="TPG48010.1"/>
    </source>
</evidence>
<feature type="transmembrane region" description="Helical" evidence="1">
    <location>
        <begin position="996"/>
        <end position="1022"/>
    </location>
</feature>
<dbReference type="InterPro" id="IPR001036">
    <property type="entry name" value="Acrflvin-R"/>
</dbReference>
<keyword evidence="3" id="KW-1185">Reference proteome</keyword>
<keyword evidence="1" id="KW-0812">Transmembrane</keyword>
<proteinExistence type="predicted"/>
<evidence type="ECO:0000256" key="1">
    <source>
        <dbReference type="SAM" id="Phobius"/>
    </source>
</evidence>
<dbReference type="Gene3D" id="1.20.1640.10">
    <property type="entry name" value="Multidrug efflux transporter AcrB transmembrane domain"/>
    <property type="match status" value="2"/>
</dbReference>
<keyword evidence="1" id="KW-0472">Membrane</keyword>
<protein>
    <submittedName>
        <fullName evidence="2">Efflux RND transporter permease subunit</fullName>
    </submittedName>
</protein>
<dbReference type="SUPFAM" id="SSF82866">
    <property type="entry name" value="Multidrug efflux transporter AcrB transmembrane domain"/>
    <property type="match status" value="2"/>
</dbReference>
<comment type="caution">
    <text evidence="2">The sequence shown here is derived from an EMBL/GenBank/DDBJ whole genome shotgun (WGS) entry which is preliminary data.</text>
</comment>
<dbReference type="EMBL" id="RCZC01000010">
    <property type="protein sequence ID" value="TPG48010.1"/>
    <property type="molecule type" value="Genomic_DNA"/>
</dbReference>
<feature type="transmembrane region" description="Helical" evidence="1">
    <location>
        <begin position="374"/>
        <end position="394"/>
    </location>
</feature>
<dbReference type="PANTHER" id="PTHR32063:SF0">
    <property type="entry name" value="SWARMING MOTILITY PROTEIN SWRC"/>
    <property type="match status" value="1"/>
</dbReference>
<dbReference type="SUPFAM" id="SSF82693">
    <property type="entry name" value="Multidrug efflux transporter AcrB pore domain, PN1, PN2, PC1 and PC2 subdomains"/>
    <property type="match status" value="3"/>
</dbReference>
<name>A0A502FF20_9SPHN</name>
<dbReference type="Gene3D" id="3.30.70.1440">
    <property type="entry name" value="Multidrug efflux transporter AcrB pore domain"/>
    <property type="match status" value="1"/>
</dbReference>
<dbReference type="GO" id="GO:0042910">
    <property type="term" value="F:xenobiotic transmembrane transporter activity"/>
    <property type="evidence" value="ECO:0007669"/>
    <property type="project" value="TreeGrafter"/>
</dbReference>
<reference evidence="2 3" key="1">
    <citation type="journal article" date="2019" name="Environ. Microbiol.">
        <title>Species interactions and distinct microbial communities in high Arctic permafrost affected cryosols are associated with the CH4 and CO2 gas fluxes.</title>
        <authorList>
            <person name="Altshuler I."/>
            <person name="Hamel J."/>
            <person name="Turney S."/>
            <person name="Magnuson E."/>
            <person name="Levesque R."/>
            <person name="Greer C."/>
            <person name="Whyte L.G."/>
        </authorList>
    </citation>
    <scope>NUCLEOTIDE SEQUENCE [LARGE SCALE GENOMIC DNA]</scope>
    <source>
        <strain evidence="2 3">E6.1</strain>
    </source>
</reference>
<dbReference type="Pfam" id="PF00873">
    <property type="entry name" value="ACR_tran"/>
    <property type="match status" value="1"/>
</dbReference>
<organism evidence="2 3">
    <name type="scientific">Sphingomonas glacialis</name>
    <dbReference type="NCBI Taxonomy" id="658225"/>
    <lineage>
        <taxon>Bacteria</taxon>
        <taxon>Pseudomonadati</taxon>
        <taxon>Pseudomonadota</taxon>
        <taxon>Alphaproteobacteria</taxon>
        <taxon>Sphingomonadales</taxon>
        <taxon>Sphingomonadaceae</taxon>
        <taxon>Sphingomonas</taxon>
    </lineage>
</organism>
<feature type="transmembrane region" description="Helical" evidence="1">
    <location>
        <begin position="351"/>
        <end position="367"/>
    </location>
</feature>
<feature type="transmembrane region" description="Helical" evidence="1">
    <location>
        <begin position="442"/>
        <end position="467"/>
    </location>
</feature>
<feature type="transmembrane region" description="Helical" evidence="1">
    <location>
        <begin position="473"/>
        <end position="497"/>
    </location>
</feature>
<dbReference type="Gene3D" id="3.30.70.1430">
    <property type="entry name" value="Multidrug efflux transporter AcrB pore domain"/>
    <property type="match status" value="2"/>
</dbReference>
<dbReference type="AlphaFoldDB" id="A0A502FF20"/>
<gene>
    <name evidence="2" type="ORF">EAH76_21530</name>
</gene>
<feature type="transmembrane region" description="Helical" evidence="1">
    <location>
        <begin position="870"/>
        <end position="889"/>
    </location>
</feature>
<dbReference type="InterPro" id="IPR027463">
    <property type="entry name" value="AcrB_DN_DC_subdom"/>
</dbReference>
<dbReference type="GO" id="GO:0005886">
    <property type="term" value="C:plasma membrane"/>
    <property type="evidence" value="ECO:0007669"/>
    <property type="project" value="TreeGrafter"/>
</dbReference>
<feature type="transmembrane region" description="Helical" evidence="1">
    <location>
        <begin position="965"/>
        <end position="984"/>
    </location>
</feature>
<feature type="transmembrane region" description="Helical" evidence="1">
    <location>
        <begin position="400"/>
        <end position="421"/>
    </location>
</feature>
<accession>A0A502FF20</accession>
<keyword evidence="1" id="KW-1133">Transmembrane helix</keyword>
<sequence length="1036" mass="108839">MKRGIALHARALWLAAILLTLGGVAAAIKLPVSLFPFINYPRVVVSIDAGERDAAQMTAQITRPIEIALRAVPGVSGIRSTTSRGTAEVALNFAWGHDMVSATLATQSALATVVPDLPAGTRFDVRRSDPTIFPVLGVALTSKSLDQEALRQIAELTVRPALTAVGGVAGVDVLGGSPREFAVDIDPAKAQALGLSLHDVVTALTKANDVRGVGRIEDRHRLYLVLAQNRLATIADISATPLKAASAPNGTSQAGSRVTGVLNQPDVGVSTLGQIANIRVSTAPSYTLVTAGGQRAVLVNVRQALNGDTTKIVNEVNARLATLGLPPSVKVTPFYDQSELVTGAANAARDAILLGAVLAGVVLFVFLRSARLMVITGLMLPAVLAGTGLILLATGMTFNMMTLGGMAAAVGLVVDDAVVMLEHIMRRMQEGTAKGVKGILAAAAEMSAPLFGSTSATIVVFLPLALISGVTGGFFKALALTMVAALTLSLLYARFVIPLASAYWLREKDAEAAEKAGGFMSRLDRGYARAADRSFAKPRLFAALLGIGMAVLGYAAWSHVPSGFMPHMDEGGFILDYKAQPGAALSDTDRLLRQVETIITSTPEVASYSRRTGLQLGGGLTEADEGDYFIRLKGGSRRSIDVVMAEVRQKIDAQVPGLQIETAQLMEDLIGDLTAVPQPIEVKLFGENPAALEQAAKRVGASIGGISGVVEVVDGLRVSGDAIDITVDPASAALQGLDPDAVATQLQALVGGTTATPVRIGEQLVDVRIRAPADLRSRASELGRLILTAPDGHAVRVDQVAKISISAGQKQLTREDLAPFIAVTARLEGRDLGSAMKEVRSHVSALNLPGSIRVEYGGLYAQQQQSFSDLSMVFAAALLLTALLLTFLFERLIWTLSALVTVLLSAAAVLMGLWVTGIELDISALMGLTMVIGMVTELIIFLFAEIDRDKVVDLGVLREAASKRLRPILMSALIAILTLLPLALGMSRGSGLQKPLATAIIFGLTASVPLVLLFLPAMIAALTRRRADHSRQEEAI</sequence>
<dbReference type="PANTHER" id="PTHR32063">
    <property type="match status" value="1"/>
</dbReference>
<feature type="transmembrane region" description="Helical" evidence="1">
    <location>
        <begin position="922"/>
        <end position="944"/>
    </location>
</feature>
<evidence type="ECO:0000313" key="3">
    <source>
        <dbReference type="Proteomes" id="UP000319931"/>
    </source>
</evidence>
<dbReference type="PRINTS" id="PR00702">
    <property type="entry name" value="ACRIFLAVINRP"/>
</dbReference>
<dbReference type="Gene3D" id="3.30.2090.10">
    <property type="entry name" value="Multidrug efflux transporter AcrB TolC docking domain, DN and DC subdomains"/>
    <property type="match status" value="2"/>
</dbReference>
<dbReference type="RefSeq" id="WP_140852336.1">
    <property type="nucleotide sequence ID" value="NZ_RCZC01000010.1"/>
</dbReference>
<dbReference type="Gene3D" id="3.30.70.1320">
    <property type="entry name" value="Multidrug efflux transporter AcrB pore domain like"/>
    <property type="match status" value="1"/>
</dbReference>
<dbReference type="SUPFAM" id="SSF82714">
    <property type="entry name" value="Multidrug efflux transporter AcrB TolC docking domain, DN and DC subdomains"/>
    <property type="match status" value="2"/>
</dbReference>
<dbReference type="OrthoDB" id="9798415at2"/>
<feature type="transmembrane region" description="Helical" evidence="1">
    <location>
        <begin position="896"/>
        <end position="916"/>
    </location>
</feature>
<dbReference type="Proteomes" id="UP000319931">
    <property type="component" value="Unassembled WGS sequence"/>
</dbReference>